<sequence>MLARLIIKTLRVLQKLKLLPIKRSTTLGGAFALYIIKSFASPLRSIKRSTGAFNPCQPFTKLLRCRGTCRCSSVVAS</sequence>
<dbReference type="AlphaFoldDB" id="F8KQH6"/>
<proteinExistence type="predicted"/>
<dbReference type="EMBL" id="FR871757">
    <property type="protein sequence ID" value="CCB80799.1"/>
    <property type="molecule type" value="Genomic_DNA"/>
</dbReference>
<accession>F8KQH6</accession>
<dbReference type="KEGG" id="hbi:HBZC1_18130"/>
<evidence type="ECO:0000313" key="2">
    <source>
        <dbReference type="Proteomes" id="UP000008387"/>
    </source>
</evidence>
<reference evidence="1 2" key="1">
    <citation type="journal article" date="2011" name="J. Bacteriol.">
        <title>Genome sequence of Helicobacter bizzozeronii strain CIII-1, an isolate from human gastric mucosa.</title>
        <authorList>
            <person name="Schott T."/>
            <person name="Rossi M."/>
            <person name="Hanninen M.L."/>
        </authorList>
    </citation>
    <scope>NUCLEOTIDE SEQUENCE [LARGE SCALE GENOMIC DNA]</scope>
    <source>
        <strain evidence="1 2">CIII-1</strain>
    </source>
</reference>
<protein>
    <submittedName>
        <fullName evidence="1">Uncharacterized protein</fullName>
    </submittedName>
</protein>
<gene>
    <name evidence="1" type="ordered locus">HBZC1_18130</name>
</gene>
<evidence type="ECO:0000313" key="1">
    <source>
        <dbReference type="EMBL" id="CCB80799.1"/>
    </source>
</evidence>
<dbReference type="STRING" id="1002804.HBZC1_18130"/>
<name>F8KQH6_HELBC</name>
<dbReference type="HOGENOM" id="CLU_2633194_0_0_7"/>
<dbReference type="Proteomes" id="UP000008387">
    <property type="component" value="Chromosome"/>
</dbReference>
<keyword evidence="2" id="KW-1185">Reference proteome</keyword>
<organism evidence="1 2">
    <name type="scientific">Helicobacter bizzozeronii (strain CIII-1)</name>
    <dbReference type="NCBI Taxonomy" id="1002804"/>
    <lineage>
        <taxon>Bacteria</taxon>
        <taxon>Pseudomonadati</taxon>
        <taxon>Campylobacterota</taxon>
        <taxon>Epsilonproteobacteria</taxon>
        <taxon>Campylobacterales</taxon>
        <taxon>Helicobacteraceae</taxon>
        <taxon>Helicobacter</taxon>
    </lineage>
</organism>